<protein>
    <submittedName>
        <fullName evidence="1">Uncharacterized protein</fullName>
    </submittedName>
</protein>
<proteinExistence type="predicted"/>
<keyword evidence="2" id="KW-1185">Reference proteome</keyword>
<dbReference type="AlphaFoldDB" id="A0A194YQ84"/>
<evidence type="ECO:0000313" key="2">
    <source>
        <dbReference type="Proteomes" id="UP000000768"/>
    </source>
</evidence>
<dbReference type="EMBL" id="CM000763">
    <property type="protein sequence ID" value="KXG30394.1"/>
    <property type="molecule type" value="Genomic_DNA"/>
</dbReference>
<gene>
    <name evidence="1" type="ORF">SORBI_3004G174500</name>
</gene>
<dbReference type="Proteomes" id="UP000000768">
    <property type="component" value="Chromosome 4"/>
</dbReference>
<organism evidence="1 2">
    <name type="scientific">Sorghum bicolor</name>
    <name type="common">Sorghum</name>
    <name type="synonym">Sorghum vulgare</name>
    <dbReference type="NCBI Taxonomy" id="4558"/>
    <lineage>
        <taxon>Eukaryota</taxon>
        <taxon>Viridiplantae</taxon>
        <taxon>Streptophyta</taxon>
        <taxon>Embryophyta</taxon>
        <taxon>Tracheophyta</taxon>
        <taxon>Spermatophyta</taxon>
        <taxon>Magnoliopsida</taxon>
        <taxon>Liliopsida</taxon>
        <taxon>Poales</taxon>
        <taxon>Poaceae</taxon>
        <taxon>PACMAD clade</taxon>
        <taxon>Panicoideae</taxon>
        <taxon>Andropogonodae</taxon>
        <taxon>Andropogoneae</taxon>
        <taxon>Sorghinae</taxon>
        <taxon>Sorghum</taxon>
    </lineage>
</organism>
<name>A0A194YQ84_SORBI</name>
<evidence type="ECO:0000313" key="1">
    <source>
        <dbReference type="EMBL" id="KXG30394.1"/>
    </source>
</evidence>
<sequence length="55" mass="6029">MQGLAAVSRDGRAIWAPRRRAEITPVCSGLRMSFCSPRSRGWCGSRADASSSRPY</sequence>
<reference evidence="2" key="2">
    <citation type="journal article" date="2018" name="Plant J.">
        <title>The Sorghum bicolor reference genome: improved assembly, gene annotations, a transcriptome atlas, and signatures of genome organization.</title>
        <authorList>
            <person name="McCormick R.F."/>
            <person name="Truong S.K."/>
            <person name="Sreedasyam A."/>
            <person name="Jenkins J."/>
            <person name="Shu S."/>
            <person name="Sims D."/>
            <person name="Kennedy M."/>
            <person name="Amirebrahimi M."/>
            <person name="Weers B.D."/>
            <person name="McKinley B."/>
            <person name="Mattison A."/>
            <person name="Morishige D.T."/>
            <person name="Grimwood J."/>
            <person name="Schmutz J."/>
            <person name="Mullet J.E."/>
        </authorList>
    </citation>
    <scope>NUCLEOTIDE SEQUENCE [LARGE SCALE GENOMIC DNA]</scope>
    <source>
        <strain evidence="2">cv. BTx623</strain>
    </source>
</reference>
<dbReference type="InParanoid" id="A0A194YQ84"/>
<reference evidence="1 2" key="1">
    <citation type="journal article" date="2009" name="Nature">
        <title>The Sorghum bicolor genome and the diversification of grasses.</title>
        <authorList>
            <person name="Paterson A.H."/>
            <person name="Bowers J.E."/>
            <person name="Bruggmann R."/>
            <person name="Dubchak I."/>
            <person name="Grimwood J."/>
            <person name="Gundlach H."/>
            <person name="Haberer G."/>
            <person name="Hellsten U."/>
            <person name="Mitros T."/>
            <person name="Poliakov A."/>
            <person name="Schmutz J."/>
            <person name="Spannagl M."/>
            <person name="Tang H."/>
            <person name="Wang X."/>
            <person name="Wicker T."/>
            <person name="Bharti A.K."/>
            <person name="Chapman J."/>
            <person name="Feltus F.A."/>
            <person name="Gowik U."/>
            <person name="Grigoriev I.V."/>
            <person name="Lyons E."/>
            <person name="Maher C.A."/>
            <person name="Martis M."/>
            <person name="Narechania A."/>
            <person name="Otillar R.P."/>
            <person name="Penning B.W."/>
            <person name="Salamov A.A."/>
            <person name="Wang Y."/>
            <person name="Zhang L."/>
            <person name="Carpita N.C."/>
            <person name="Freeling M."/>
            <person name="Gingle A.R."/>
            <person name="Hash C.T."/>
            <person name="Keller B."/>
            <person name="Klein P."/>
            <person name="Kresovich S."/>
            <person name="McCann M.C."/>
            <person name="Ming R."/>
            <person name="Peterson D.G."/>
            <person name="Mehboob-ur-Rahman"/>
            <person name="Ware D."/>
            <person name="Westhoff P."/>
            <person name="Mayer K.F."/>
            <person name="Messing J."/>
            <person name="Rokhsar D.S."/>
        </authorList>
    </citation>
    <scope>NUCLEOTIDE SEQUENCE [LARGE SCALE GENOMIC DNA]</scope>
    <source>
        <strain evidence="2">cv. BTx623</strain>
    </source>
</reference>
<dbReference type="Gramene" id="KXG30394">
    <property type="protein sequence ID" value="KXG30394"/>
    <property type="gene ID" value="SORBI_3004G174500"/>
</dbReference>
<accession>A0A194YQ84</accession>